<gene>
    <name evidence="1" type="ORF">GYMLUDRAFT_584611</name>
</gene>
<name>A0A0D0CQZ7_9AGAR</name>
<proteinExistence type="predicted"/>
<evidence type="ECO:0000313" key="2">
    <source>
        <dbReference type="Proteomes" id="UP000053593"/>
    </source>
</evidence>
<dbReference type="Proteomes" id="UP000053593">
    <property type="component" value="Unassembled WGS sequence"/>
</dbReference>
<evidence type="ECO:0000313" key="1">
    <source>
        <dbReference type="EMBL" id="KIK61507.1"/>
    </source>
</evidence>
<sequence length="72" mass="8461">MSSIFRPVQDRAKPFPESLNINEQPPWNNTLVEGGRVPKYSLGWVLSREDARTRLMYVALQGQRSRCRLRRM</sequence>
<organism evidence="1 2">
    <name type="scientific">Collybiopsis luxurians FD-317 M1</name>
    <dbReference type="NCBI Taxonomy" id="944289"/>
    <lineage>
        <taxon>Eukaryota</taxon>
        <taxon>Fungi</taxon>
        <taxon>Dikarya</taxon>
        <taxon>Basidiomycota</taxon>
        <taxon>Agaricomycotina</taxon>
        <taxon>Agaricomycetes</taxon>
        <taxon>Agaricomycetidae</taxon>
        <taxon>Agaricales</taxon>
        <taxon>Marasmiineae</taxon>
        <taxon>Omphalotaceae</taxon>
        <taxon>Collybiopsis</taxon>
        <taxon>Collybiopsis luxurians</taxon>
    </lineage>
</organism>
<dbReference type="AlphaFoldDB" id="A0A0D0CQZ7"/>
<dbReference type="HOGENOM" id="CLU_2722497_0_0_1"/>
<dbReference type="EMBL" id="KN834771">
    <property type="protein sequence ID" value="KIK61507.1"/>
    <property type="molecule type" value="Genomic_DNA"/>
</dbReference>
<keyword evidence="2" id="KW-1185">Reference proteome</keyword>
<accession>A0A0D0CQZ7</accession>
<protein>
    <submittedName>
        <fullName evidence="1">Uncharacterized protein</fullName>
    </submittedName>
</protein>
<reference evidence="1 2" key="1">
    <citation type="submission" date="2014-04" db="EMBL/GenBank/DDBJ databases">
        <title>Evolutionary Origins and Diversification of the Mycorrhizal Mutualists.</title>
        <authorList>
            <consortium name="DOE Joint Genome Institute"/>
            <consortium name="Mycorrhizal Genomics Consortium"/>
            <person name="Kohler A."/>
            <person name="Kuo A."/>
            <person name="Nagy L.G."/>
            <person name="Floudas D."/>
            <person name="Copeland A."/>
            <person name="Barry K.W."/>
            <person name="Cichocki N."/>
            <person name="Veneault-Fourrey C."/>
            <person name="LaButti K."/>
            <person name="Lindquist E.A."/>
            <person name="Lipzen A."/>
            <person name="Lundell T."/>
            <person name="Morin E."/>
            <person name="Murat C."/>
            <person name="Riley R."/>
            <person name="Ohm R."/>
            <person name="Sun H."/>
            <person name="Tunlid A."/>
            <person name="Henrissat B."/>
            <person name="Grigoriev I.V."/>
            <person name="Hibbett D.S."/>
            <person name="Martin F."/>
        </authorList>
    </citation>
    <scope>NUCLEOTIDE SEQUENCE [LARGE SCALE GENOMIC DNA]</scope>
    <source>
        <strain evidence="1 2">FD-317 M1</strain>
    </source>
</reference>